<feature type="region of interest" description="Disordered" evidence="9">
    <location>
        <begin position="404"/>
        <end position="430"/>
    </location>
</feature>
<feature type="compositionally biased region" description="Basic and acidic residues" evidence="9">
    <location>
        <begin position="404"/>
        <end position="414"/>
    </location>
</feature>
<dbReference type="SUPFAM" id="SSF57667">
    <property type="entry name" value="beta-beta-alpha zinc fingers"/>
    <property type="match status" value="3"/>
</dbReference>
<evidence type="ECO:0000256" key="4">
    <source>
        <dbReference type="ARBA" id="ARBA00022771"/>
    </source>
</evidence>
<dbReference type="PROSITE" id="PS50157">
    <property type="entry name" value="ZINC_FINGER_C2H2_2"/>
    <property type="match status" value="8"/>
</dbReference>
<proteinExistence type="predicted"/>
<keyword evidence="3" id="KW-0677">Repeat</keyword>
<keyword evidence="7" id="KW-0539">Nucleus</keyword>
<dbReference type="EMBL" id="CAKKLH010000013">
    <property type="protein sequence ID" value="CAH0099146.1"/>
    <property type="molecule type" value="Genomic_DNA"/>
</dbReference>
<name>A0A8J2WCM2_9CRUS</name>
<dbReference type="PANTHER" id="PTHR19818">
    <property type="entry name" value="ZINC FINGER PROTEIN ZIC AND GLI"/>
    <property type="match status" value="1"/>
</dbReference>
<dbReference type="GO" id="GO:0005634">
    <property type="term" value="C:nucleus"/>
    <property type="evidence" value="ECO:0007669"/>
    <property type="project" value="UniProtKB-SubCell"/>
</dbReference>
<dbReference type="FunFam" id="3.30.160.60:FF:000512">
    <property type="entry name" value="zinc finger protein 197 isoform X1"/>
    <property type="match status" value="1"/>
</dbReference>
<feature type="domain" description="C2H2-type" evidence="10">
    <location>
        <begin position="281"/>
        <end position="308"/>
    </location>
</feature>
<evidence type="ECO:0000256" key="9">
    <source>
        <dbReference type="SAM" id="MobiDB-lite"/>
    </source>
</evidence>
<keyword evidence="6" id="KW-0238">DNA-binding</keyword>
<protein>
    <recommendedName>
        <fullName evidence="10">C2H2-type domain-containing protein</fullName>
    </recommendedName>
</protein>
<dbReference type="SMART" id="SM00355">
    <property type="entry name" value="ZnF_C2H2"/>
    <property type="match status" value="10"/>
</dbReference>
<dbReference type="Proteomes" id="UP000789390">
    <property type="component" value="Unassembled WGS sequence"/>
</dbReference>
<dbReference type="FunFam" id="3.30.160.60:FF:000446">
    <property type="entry name" value="Zinc finger protein"/>
    <property type="match status" value="1"/>
</dbReference>
<gene>
    <name evidence="11" type="ORF">DGAL_LOCUS1260</name>
</gene>
<dbReference type="InterPro" id="IPR036236">
    <property type="entry name" value="Znf_C2H2_sf"/>
</dbReference>
<dbReference type="FunFam" id="3.30.160.60:FF:000710">
    <property type="entry name" value="Zinc finger protein 768"/>
    <property type="match status" value="1"/>
</dbReference>
<feature type="domain" description="C2H2-type" evidence="10">
    <location>
        <begin position="253"/>
        <end position="280"/>
    </location>
</feature>
<dbReference type="GO" id="GO:0000981">
    <property type="term" value="F:DNA-binding transcription factor activity, RNA polymerase II-specific"/>
    <property type="evidence" value="ECO:0007669"/>
    <property type="project" value="TreeGrafter"/>
</dbReference>
<dbReference type="PROSITE" id="PS00028">
    <property type="entry name" value="ZINC_FINGER_C2H2_1"/>
    <property type="match status" value="7"/>
</dbReference>
<evidence type="ECO:0000259" key="10">
    <source>
        <dbReference type="PROSITE" id="PS50157"/>
    </source>
</evidence>
<dbReference type="OrthoDB" id="6334745at2759"/>
<keyword evidence="12" id="KW-1185">Reference proteome</keyword>
<evidence type="ECO:0000313" key="12">
    <source>
        <dbReference type="Proteomes" id="UP000789390"/>
    </source>
</evidence>
<accession>A0A8J2WCM2</accession>
<dbReference type="PANTHER" id="PTHR19818:SF157">
    <property type="entry name" value="C2H2-TYPE DOMAIN-CONTAINING PROTEIN"/>
    <property type="match status" value="1"/>
</dbReference>
<dbReference type="GO" id="GO:0008270">
    <property type="term" value="F:zinc ion binding"/>
    <property type="evidence" value="ECO:0007669"/>
    <property type="project" value="UniProtKB-KW"/>
</dbReference>
<dbReference type="GO" id="GO:0045944">
    <property type="term" value="P:positive regulation of transcription by RNA polymerase II"/>
    <property type="evidence" value="ECO:0007669"/>
    <property type="project" value="UniProtKB-ARBA"/>
</dbReference>
<evidence type="ECO:0000256" key="7">
    <source>
        <dbReference type="ARBA" id="ARBA00023242"/>
    </source>
</evidence>
<keyword evidence="5" id="KW-0862">Zinc</keyword>
<reference evidence="11" key="1">
    <citation type="submission" date="2021-11" db="EMBL/GenBank/DDBJ databases">
        <authorList>
            <person name="Schell T."/>
        </authorList>
    </citation>
    <scope>NUCLEOTIDE SEQUENCE</scope>
    <source>
        <strain evidence="11">M5</strain>
    </source>
</reference>
<evidence type="ECO:0000256" key="1">
    <source>
        <dbReference type="ARBA" id="ARBA00004123"/>
    </source>
</evidence>
<feature type="domain" description="C2H2-type" evidence="10">
    <location>
        <begin position="106"/>
        <end position="134"/>
    </location>
</feature>
<evidence type="ECO:0000256" key="5">
    <source>
        <dbReference type="ARBA" id="ARBA00022833"/>
    </source>
</evidence>
<keyword evidence="4 8" id="KW-0863">Zinc-finger</keyword>
<comment type="caution">
    <text evidence="11">The sequence shown here is derived from an EMBL/GenBank/DDBJ whole genome shotgun (WGS) entry which is preliminary data.</text>
</comment>
<dbReference type="Pfam" id="PF00096">
    <property type="entry name" value="zf-C2H2"/>
    <property type="match status" value="5"/>
</dbReference>
<dbReference type="FunFam" id="3.30.160.60:FF:000902">
    <property type="entry name" value="Zinc finger protein 445"/>
    <property type="match status" value="1"/>
</dbReference>
<sequence>MATEVACPLCLNSSFSLVQNFITAFLNFFERPLNCPLCDHLACNATALKEHLNQHLTSQHVRNVKLPSVSPQESKKYACKQCGTFETNDIAVLRLHVESEHPERRFLCVNCCKLFKAQASLTLHLRMAHQTGSSIDRKHQCQFCRKKFVSLGRKQAHEKLHQSESSAAISIRSPSDMKSVESSVSTFLEAAEELKALFVCPVCDKTFKKEQYLQQHSRTHEAKKWECSVCRKLFTTKEYLRKHSRLHTGETPYTCDQCGKTFTFQQSYHKHLLYHSDDRPYSCDQCNRRFKELSTLHNHQRIHTGEKPYSCDICGKAFRQRVSYVVHRRIHTGALPYVCLTCGKSFRYKVSQRTHKCEAGRGEEGTDIIRHRPDWLERLVTARQQQTAPEEKIDVGKLEIKPDETSAFDTKMEDASNSPDEDDRNRSNFFDSKTYYENDSLPTLDLSQLTLSLDSDLIFPS</sequence>
<evidence type="ECO:0000313" key="11">
    <source>
        <dbReference type="EMBL" id="CAH0099146.1"/>
    </source>
</evidence>
<feature type="domain" description="C2H2-type" evidence="10">
    <location>
        <begin position="225"/>
        <end position="252"/>
    </location>
</feature>
<dbReference type="InterPro" id="IPR013087">
    <property type="entry name" value="Znf_C2H2_type"/>
</dbReference>
<evidence type="ECO:0000256" key="6">
    <source>
        <dbReference type="ARBA" id="ARBA00023125"/>
    </source>
</evidence>
<evidence type="ECO:0000256" key="2">
    <source>
        <dbReference type="ARBA" id="ARBA00022723"/>
    </source>
</evidence>
<dbReference type="AlphaFoldDB" id="A0A8J2WCM2"/>
<keyword evidence="2" id="KW-0479">Metal-binding</keyword>
<organism evidence="11 12">
    <name type="scientific">Daphnia galeata</name>
    <dbReference type="NCBI Taxonomy" id="27404"/>
    <lineage>
        <taxon>Eukaryota</taxon>
        <taxon>Metazoa</taxon>
        <taxon>Ecdysozoa</taxon>
        <taxon>Arthropoda</taxon>
        <taxon>Crustacea</taxon>
        <taxon>Branchiopoda</taxon>
        <taxon>Diplostraca</taxon>
        <taxon>Cladocera</taxon>
        <taxon>Anomopoda</taxon>
        <taxon>Daphniidae</taxon>
        <taxon>Daphnia</taxon>
    </lineage>
</organism>
<dbReference type="Gene3D" id="3.30.160.60">
    <property type="entry name" value="Classic Zinc Finger"/>
    <property type="match status" value="8"/>
</dbReference>
<feature type="domain" description="C2H2-type" evidence="10">
    <location>
        <begin position="139"/>
        <end position="166"/>
    </location>
</feature>
<feature type="domain" description="C2H2-type" evidence="10">
    <location>
        <begin position="198"/>
        <end position="225"/>
    </location>
</feature>
<dbReference type="GO" id="GO:0000978">
    <property type="term" value="F:RNA polymerase II cis-regulatory region sequence-specific DNA binding"/>
    <property type="evidence" value="ECO:0007669"/>
    <property type="project" value="TreeGrafter"/>
</dbReference>
<evidence type="ECO:0000256" key="3">
    <source>
        <dbReference type="ARBA" id="ARBA00022737"/>
    </source>
</evidence>
<evidence type="ECO:0000256" key="8">
    <source>
        <dbReference type="PROSITE-ProRule" id="PRU00042"/>
    </source>
</evidence>
<feature type="domain" description="C2H2-type" evidence="10">
    <location>
        <begin position="337"/>
        <end position="365"/>
    </location>
</feature>
<dbReference type="InterPro" id="IPR050329">
    <property type="entry name" value="GLI_C2H2-zinc-finger"/>
</dbReference>
<feature type="domain" description="C2H2-type" evidence="10">
    <location>
        <begin position="309"/>
        <end position="336"/>
    </location>
</feature>
<comment type="subcellular location">
    <subcellularLocation>
        <location evidence="1">Nucleus</location>
    </subcellularLocation>
</comment>